<name>A0A0G4FWB7_VITBC</name>
<protein>
    <submittedName>
        <fullName evidence="3">Uncharacterized protein</fullName>
    </submittedName>
</protein>
<dbReference type="EMBL" id="CDMY01000511">
    <property type="protein sequence ID" value="CEM19413.1"/>
    <property type="molecule type" value="Genomic_DNA"/>
</dbReference>
<gene>
    <name evidence="3" type="ORF">Vbra_1246</name>
</gene>
<organism evidence="3 4">
    <name type="scientific">Vitrella brassicaformis (strain CCMP3155)</name>
    <dbReference type="NCBI Taxonomy" id="1169540"/>
    <lineage>
        <taxon>Eukaryota</taxon>
        <taxon>Sar</taxon>
        <taxon>Alveolata</taxon>
        <taxon>Colpodellida</taxon>
        <taxon>Vitrellaceae</taxon>
        <taxon>Vitrella</taxon>
    </lineage>
</organism>
<dbReference type="Proteomes" id="UP000041254">
    <property type="component" value="Unassembled WGS sequence"/>
</dbReference>
<proteinExistence type="predicted"/>
<dbReference type="InParanoid" id="A0A0G4FWB7"/>
<evidence type="ECO:0000256" key="1">
    <source>
        <dbReference type="SAM" id="Coils"/>
    </source>
</evidence>
<sequence>MLSISVTVMRPTGLTPLTGDSESSSASSSSPPLKYFGTLCDNKAVTVPIKEFPWANQRFEVDDDTVLSLCLYTAPSAWHFDNGERTLKRQVFYPCLLLNDFGNDDTRTYRYAVDRPAGAVEDPTAGPDPIARVDVKEALRLFESNGKEIERLDITAAKVNVTIRRLSTTHPLHSLNPSPPILPPLASGYSHTRGHISDTPHAIGMGMGVGMDMDMRVAMPVGRVASPSGRAFSTQTGSGAEGSGGGLSAENGDLVRRRIISGGPFASLVAADGRQDSGGDGVGQRQQNIEENVAETLNTERCRAATKLVEIKHQLTVANDTIQDLQERITEQGQDLQAAHKRLQRILDGKAYKLSKVLDDLRSCFVIWRNSQDQQPPFAVPSPFDDLS</sequence>
<reference evidence="3 4" key="1">
    <citation type="submission" date="2014-11" db="EMBL/GenBank/DDBJ databases">
        <authorList>
            <person name="Zhu J."/>
            <person name="Qi W."/>
            <person name="Song R."/>
        </authorList>
    </citation>
    <scope>NUCLEOTIDE SEQUENCE [LARGE SCALE GENOMIC DNA]</scope>
</reference>
<evidence type="ECO:0000256" key="2">
    <source>
        <dbReference type="SAM" id="MobiDB-lite"/>
    </source>
</evidence>
<keyword evidence="4" id="KW-1185">Reference proteome</keyword>
<keyword evidence="1" id="KW-0175">Coiled coil</keyword>
<evidence type="ECO:0000313" key="3">
    <source>
        <dbReference type="EMBL" id="CEM19413.1"/>
    </source>
</evidence>
<dbReference type="VEuPathDB" id="CryptoDB:Vbra_1246"/>
<dbReference type="AlphaFoldDB" id="A0A0G4FWB7"/>
<evidence type="ECO:0000313" key="4">
    <source>
        <dbReference type="Proteomes" id="UP000041254"/>
    </source>
</evidence>
<feature type="coiled-coil region" evidence="1">
    <location>
        <begin position="308"/>
        <end position="342"/>
    </location>
</feature>
<accession>A0A0G4FWB7</accession>
<feature type="region of interest" description="Disordered" evidence="2">
    <location>
        <begin position="226"/>
        <end position="249"/>
    </location>
</feature>